<proteinExistence type="predicted"/>
<dbReference type="Pfam" id="PF18870">
    <property type="entry name" value="HEPN_RES_NTD1"/>
    <property type="match status" value="1"/>
</dbReference>
<feature type="domain" description="RES" evidence="1">
    <location>
        <begin position="195"/>
        <end position="362"/>
    </location>
</feature>
<dbReference type="RefSeq" id="WP_140915912.1">
    <property type="nucleotide sequence ID" value="NZ_CP045721.1"/>
</dbReference>
<dbReference type="GeneID" id="90523075"/>
<protein>
    <submittedName>
        <fullName evidence="2">RES domain-containing protein</fullName>
    </submittedName>
</protein>
<dbReference type="EMBL" id="VHJB01000061">
    <property type="protein sequence ID" value="TPV37169.1"/>
    <property type="molecule type" value="Genomic_DNA"/>
</dbReference>
<name>A0ABY2ZK21_9GAMM</name>
<dbReference type="InterPro" id="IPR014914">
    <property type="entry name" value="RES_dom"/>
</dbReference>
<reference evidence="2 3" key="1">
    <citation type="submission" date="2019-06" db="EMBL/GenBank/DDBJ databases">
        <title>Taxogenomics and systematics of the genus Pantoea.</title>
        <authorList>
            <person name="Tambong J.T."/>
        </authorList>
    </citation>
    <scope>NUCLEOTIDE SEQUENCE [LARGE SCALE GENOMIC DNA]</scope>
    <source>
        <strain evidence="2 3">LMG 24197</strain>
    </source>
</reference>
<dbReference type="Proteomes" id="UP000315469">
    <property type="component" value="Unassembled WGS sequence"/>
</dbReference>
<accession>A0ABY2ZK21</accession>
<evidence type="ECO:0000313" key="3">
    <source>
        <dbReference type="Proteomes" id="UP000315469"/>
    </source>
</evidence>
<dbReference type="InterPro" id="IPR041206">
    <property type="entry name" value="HEPN/RES_NTD1"/>
</dbReference>
<evidence type="ECO:0000259" key="1">
    <source>
        <dbReference type="SMART" id="SM00953"/>
    </source>
</evidence>
<dbReference type="Pfam" id="PF08808">
    <property type="entry name" value="RES"/>
    <property type="match status" value="1"/>
</dbReference>
<comment type="caution">
    <text evidence="2">The sequence shown here is derived from an EMBL/GenBank/DDBJ whole genome shotgun (WGS) entry which is preliminary data.</text>
</comment>
<sequence>MDEEKYICDVCIEDAYVSQHIRSHVQSGEPCSYCGRAESTVELSDIADRMHAVFNGYYTSYFENENYAFGATTEEVISEELGVDEAACQDIFDLLCEKHNEWDNETYSEFYVYVKDAFEVTEFDYTWKKLKTSLETESRYFNSSLRTFLDRIFSGVEQAYISSGATVRTIDENDVMYRARAFDDYDKIKAELEHPERNFGPPPSAKARAGRMNAPGVPVFYGAASRETAIAEVRPAVGSVVVVAPFRPTRPMRILDLSALENIVIKEGSLFDPETRGQIEVTSFLRTLSRKLTVPVTAARTDSEYLITQAVSEYLSISDSLKLDGIMFHSTQSAHPENKDDAKYNIVLFRNSSRVKNGGANGVKYRAEMYENAEDDIWYPSPSITSLDQAKLNSSPSNNLHKKFKKADLVMDTAGLMVHFVTGVQYDTFPAGIALKFSADLTGGAQTDRMSVGTEGT</sequence>
<keyword evidence="3" id="KW-1185">Reference proteome</keyword>
<evidence type="ECO:0000313" key="2">
    <source>
        <dbReference type="EMBL" id="TPV37169.1"/>
    </source>
</evidence>
<dbReference type="SMART" id="SM00953">
    <property type="entry name" value="RES"/>
    <property type="match status" value="1"/>
</dbReference>
<organism evidence="2 3">
    <name type="scientific">Pantoea eucalypti</name>
    <dbReference type="NCBI Taxonomy" id="470933"/>
    <lineage>
        <taxon>Bacteria</taxon>
        <taxon>Pseudomonadati</taxon>
        <taxon>Pseudomonadota</taxon>
        <taxon>Gammaproteobacteria</taxon>
        <taxon>Enterobacterales</taxon>
        <taxon>Erwiniaceae</taxon>
        <taxon>Pantoea</taxon>
    </lineage>
</organism>
<gene>
    <name evidence="2" type="ORF">FJW02_09630</name>
</gene>